<feature type="transmembrane region" description="Helical" evidence="1">
    <location>
        <begin position="41"/>
        <end position="62"/>
    </location>
</feature>
<evidence type="ECO:0000313" key="3">
    <source>
        <dbReference type="Proteomes" id="UP000057820"/>
    </source>
</evidence>
<accession>A0A0H5NXR4</accession>
<dbReference type="Proteomes" id="UP000057820">
    <property type="component" value="Plasmid 2"/>
</dbReference>
<dbReference type="AlphaFoldDB" id="A0A0H5NXR4"/>
<dbReference type="EMBL" id="LN868939">
    <property type="protein sequence ID" value="CRY79834.1"/>
    <property type="molecule type" value="Genomic_DNA"/>
</dbReference>
<keyword evidence="1" id="KW-0472">Membrane</keyword>
<keyword evidence="1" id="KW-1133">Transmembrane helix</keyword>
<dbReference type="KEGG" id="nfr:ERS450000_03488"/>
<organism evidence="2 3">
    <name type="scientific">Nocardia farcinica</name>
    <dbReference type="NCBI Taxonomy" id="37329"/>
    <lineage>
        <taxon>Bacteria</taxon>
        <taxon>Bacillati</taxon>
        <taxon>Actinomycetota</taxon>
        <taxon>Actinomycetes</taxon>
        <taxon>Mycobacteriales</taxon>
        <taxon>Nocardiaceae</taxon>
        <taxon>Nocardia</taxon>
    </lineage>
</organism>
<keyword evidence="1" id="KW-0812">Transmembrane</keyword>
<sequence>MESSNAGSGGVGFSGALFLVFLVLKLTGVIAWSWWWITAPLWIPFLLVVVSLVILFFIATIAND</sequence>
<name>A0A0H5NXR4_NOCFR</name>
<protein>
    <recommendedName>
        <fullName evidence="4">Transmembrane Fragile-X-F protein</fullName>
    </recommendedName>
</protein>
<proteinExistence type="predicted"/>
<keyword evidence="2" id="KW-0614">Plasmid</keyword>
<gene>
    <name evidence="2" type="ORF">ERS450000_03488</name>
</gene>
<geneLocation type="plasmid" evidence="2">
    <name>2</name>
</geneLocation>
<reference evidence="3" key="1">
    <citation type="submission" date="2015-03" db="EMBL/GenBank/DDBJ databases">
        <authorList>
            <consortium name="Pathogen Informatics"/>
        </authorList>
    </citation>
    <scope>NUCLEOTIDE SEQUENCE [LARGE SCALE GENOMIC DNA]</scope>
    <source>
        <strain evidence="3">NCTC11134</strain>
        <plasmid evidence="3">2</plasmid>
    </source>
</reference>
<evidence type="ECO:0000313" key="2">
    <source>
        <dbReference type="EMBL" id="CRY79834.1"/>
    </source>
</evidence>
<feature type="transmembrane region" description="Helical" evidence="1">
    <location>
        <begin position="12"/>
        <end position="35"/>
    </location>
</feature>
<dbReference type="RefSeq" id="WP_060593556.1">
    <property type="nucleotide sequence ID" value="NZ_CP031418.1"/>
</dbReference>
<evidence type="ECO:0008006" key="4">
    <source>
        <dbReference type="Google" id="ProtNLM"/>
    </source>
</evidence>
<evidence type="ECO:0000256" key="1">
    <source>
        <dbReference type="SAM" id="Phobius"/>
    </source>
</evidence>